<dbReference type="Proteomes" id="UP000002320">
    <property type="component" value="Unassembled WGS sequence"/>
</dbReference>
<name>B0WVJ8_CULQU</name>
<feature type="compositionally biased region" description="Basic and acidic residues" evidence="1">
    <location>
        <begin position="322"/>
        <end position="346"/>
    </location>
</feature>
<dbReference type="FunCoup" id="B0WVJ8">
    <property type="interactions" value="1691"/>
</dbReference>
<dbReference type="EnsemblMetazoa" id="CPIJ010779-RA">
    <property type="protein sequence ID" value="CPIJ010779-PA"/>
    <property type="gene ID" value="CPIJ010779"/>
</dbReference>
<feature type="region of interest" description="Disordered" evidence="1">
    <location>
        <begin position="240"/>
        <end position="260"/>
    </location>
</feature>
<dbReference type="EMBL" id="DS232127">
    <property type="protein sequence ID" value="EDS35605.1"/>
    <property type="molecule type" value="Genomic_DNA"/>
</dbReference>
<proteinExistence type="predicted"/>
<keyword evidence="2" id="KW-0687">Ribonucleoprotein</keyword>
<evidence type="ECO:0000313" key="2">
    <source>
        <dbReference type="EMBL" id="EDS35605.1"/>
    </source>
</evidence>
<feature type="region of interest" description="Disordered" evidence="1">
    <location>
        <begin position="308"/>
        <end position="346"/>
    </location>
</feature>
<dbReference type="VEuPathDB" id="VectorBase:CPIJ010779"/>
<evidence type="ECO:0000313" key="4">
    <source>
        <dbReference type="Proteomes" id="UP000002320"/>
    </source>
</evidence>
<reference evidence="2" key="1">
    <citation type="submission" date="2007-03" db="EMBL/GenBank/DDBJ databases">
        <title>Annotation of Culex pipiens quinquefasciatus.</title>
        <authorList>
            <consortium name="The Broad Institute Genome Sequencing Platform"/>
            <person name="Atkinson P.W."/>
            <person name="Hemingway J."/>
            <person name="Christensen B.M."/>
            <person name="Higgs S."/>
            <person name="Kodira C."/>
            <person name="Hannick L."/>
            <person name="Megy K."/>
            <person name="O'Leary S."/>
            <person name="Pearson M."/>
            <person name="Haas B.J."/>
            <person name="Mauceli E."/>
            <person name="Wortman J.R."/>
            <person name="Lee N.H."/>
            <person name="Guigo R."/>
            <person name="Stanke M."/>
            <person name="Alvarado L."/>
            <person name="Amedeo P."/>
            <person name="Antoine C.H."/>
            <person name="Arensburger P."/>
            <person name="Bidwell S.L."/>
            <person name="Crawford M."/>
            <person name="Camaro F."/>
            <person name="Devon K."/>
            <person name="Engels R."/>
            <person name="Hammond M."/>
            <person name="Howarth C."/>
            <person name="Koehrsen M."/>
            <person name="Lawson D."/>
            <person name="Montgomery P."/>
            <person name="Nene V."/>
            <person name="Nusbaum C."/>
            <person name="Puiu D."/>
            <person name="Romero-Severson J."/>
            <person name="Severson D.W."/>
            <person name="Shumway M."/>
            <person name="Sisk P."/>
            <person name="Stolte C."/>
            <person name="Zeng Q."/>
            <person name="Eisenstadt E."/>
            <person name="Fraser-Liggett C."/>
            <person name="Strausberg R."/>
            <person name="Galagan J."/>
            <person name="Birren B."/>
            <person name="Collins F.H."/>
        </authorList>
    </citation>
    <scope>NUCLEOTIDE SEQUENCE [LARGE SCALE GENOMIC DNA]</scope>
    <source>
        <strain evidence="2">JHB</strain>
    </source>
</reference>
<keyword evidence="2" id="KW-0689">Ribosomal protein</keyword>
<dbReference type="GO" id="GO:0005840">
    <property type="term" value="C:ribosome"/>
    <property type="evidence" value="ECO:0007669"/>
    <property type="project" value="UniProtKB-KW"/>
</dbReference>
<feature type="compositionally biased region" description="Basic residues" evidence="1">
    <location>
        <begin position="248"/>
        <end position="260"/>
    </location>
</feature>
<reference evidence="3" key="2">
    <citation type="submission" date="2020-05" db="UniProtKB">
        <authorList>
            <consortium name="EnsemblMetazoa"/>
        </authorList>
    </citation>
    <scope>IDENTIFICATION</scope>
    <source>
        <strain evidence="3">JHB</strain>
    </source>
</reference>
<keyword evidence="4" id="KW-1185">Reference proteome</keyword>
<organism>
    <name type="scientific">Culex quinquefasciatus</name>
    <name type="common">Southern house mosquito</name>
    <name type="synonym">Culex pungens</name>
    <dbReference type="NCBI Taxonomy" id="7176"/>
    <lineage>
        <taxon>Eukaryota</taxon>
        <taxon>Metazoa</taxon>
        <taxon>Ecdysozoa</taxon>
        <taxon>Arthropoda</taxon>
        <taxon>Hexapoda</taxon>
        <taxon>Insecta</taxon>
        <taxon>Pterygota</taxon>
        <taxon>Neoptera</taxon>
        <taxon>Endopterygota</taxon>
        <taxon>Diptera</taxon>
        <taxon>Nematocera</taxon>
        <taxon>Culicoidea</taxon>
        <taxon>Culicidae</taxon>
        <taxon>Culicinae</taxon>
        <taxon>Culicini</taxon>
        <taxon>Culex</taxon>
        <taxon>Culex</taxon>
    </lineage>
</organism>
<evidence type="ECO:0000256" key="1">
    <source>
        <dbReference type="SAM" id="MobiDB-lite"/>
    </source>
</evidence>
<dbReference type="HOGENOM" id="CLU_068970_0_0_1"/>
<dbReference type="KEGG" id="cqu:CpipJ_CPIJ010779"/>
<evidence type="ECO:0000313" key="3">
    <source>
        <dbReference type="EnsemblMetazoa" id="CPIJ010779-PA"/>
    </source>
</evidence>
<dbReference type="eggNOG" id="KOG1646">
    <property type="taxonomic scope" value="Eukaryota"/>
</dbReference>
<sequence length="346" mass="38724">MSSCPQPALSPGVLVQQGIPAGAPTEASPSQLGGIPPPVANRLTFLLLDVVRFFFARLSSSGFTVFRGRSQLGAKEKLSDGTEGRARQGRPPRTTHLLEKRVMLTHIAVRKHQNRKHQISAKKNNKIKTINESARINPRRSSNLPREFGIYRRRLFRLCPIVWKSSSAPEELRLDHQHEFDADYFLEGILWKSLRRRKPGPSTRTAGSIAATRCCIVDQNLSELALNILREVEKDIPGLTDTTMPRRLGPKHIGGKKTKSKSTRSIVLSRRWCWSARDLVWPSRSVALSRLRVYEGAGPAPSERICRRTGPLISASRSSVGSEKEKNKVTEATKKRDETKTAKKKS</sequence>
<dbReference type="InParanoid" id="B0WVJ8"/>
<dbReference type="AlphaFoldDB" id="B0WVJ8"/>
<gene>
    <name evidence="3" type="primary">6043825</name>
    <name evidence="2" type="ORF">CpipJ_CPIJ010779</name>
</gene>
<protein>
    <submittedName>
        <fullName evidence="2">Ribosomal protein S6</fullName>
    </submittedName>
</protein>
<accession>B0WVJ8</accession>
<dbReference type="STRING" id="7176.B0WVJ8"/>